<keyword evidence="4 5" id="KW-0472">Membrane</keyword>
<evidence type="ECO:0000256" key="1">
    <source>
        <dbReference type="ARBA" id="ARBA00004141"/>
    </source>
</evidence>
<protein>
    <submittedName>
        <fullName evidence="6">MAPEG family protein</fullName>
    </submittedName>
</protein>
<evidence type="ECO:0000256" key="2">
    <source>
        <dbReference type="ARBA" id="ARBA00022692"/>
    </source>
</evidence>
<dbReference type="PANTHER" id="PTHR10250">
    <property type="entry name" value="MICROSOMAL GLUTATHIONE S-TRANSFERASE"/>
    <property type="match status" value="1"/>
</dbReference>
<dbReference type="EMBL" id="JBHRTP010000031">
    <property type="protein sequence ID" value="MFC3108410.1"/>
    <property type="molecule type" value="Genomic_DNA"/>
</dbReference>
<keyword evidence="3 5" id="KW-1133">Transmembrane helix</keyword>
<evidence type="ECO:0000256" key="3">
    <source>
        <dbReference type="ARBA" id="ARBA00022989"/>
    </source>
</evidence>
<dbReference type="InterPro" id="IPR001129">
    <property type="entry name" value="Membr-assoc_MAPEG"/>
</dbReference>
<name>A0ABV7F0H2_9BURK</name>
<proteinExistence type="predicted"/>
<gene>
    <name evidence="6" type="ORF">ACFOFO_10625</name>
</gene>
<feature type="transmembrane region" description="Helical" evidence="5">
    <location>
        <begin position="6"/>
        <end position="23"/>
    </location>
</feature>
<comment type="subcellular location">
    <subcellularLocation>
        <location evidence="1">Membrane</location>
        <topology evidence="1">Multi-pass membrane protein</topology>
    </subcellularLocation>
</comment>
<keyword evidence="2 5" id="KW-0812">Transmembrane</keyword>
<comment type="caution">
    <text evidence="6">The sequence shown here is derived from an EMBL/GenBank/DDBJ whole genome shotgun (WGS) entry which is preliminary data.</text>
</comment>
<organism evidence="6 7">
    <name type="scientific">Undibacterium arcticum</name>
    <dbReference type="NCBI Taxonomy" id="1762892"/>
    <lineage>
        <taxon>Bacteria</taxon>
        <taxon>Pseudomonadati</taxon>
        <taxon>Pseudomonadota</taxon>
        <taxon>Betaproteobacteria</taxon>
        <taxon>Burkholderiales</taxon>
        <taxon>Oxalobacteraceae</taxon>
        <taxon>Undibacterium</taxon>
    </lineage>
</organism>
<dbReference type="RefSeq" id="WP_390327724.1">
    <property type="nucleotide sequence ID" value="NZ_JBHRTP010000031.1"/>
</dbReference>
<sequence length="125" mass="13657">MQWTAWTTLAVLAVYLWVIFNAGRAREHHKVAAPSMDGPLAFQSAQRVHANTVEQLVMLLPALWLCAYFLGDRWAAAGGALWIVGRVMYALGYYQDPSKRGAGFGINLLAVVALMLGTAVGLMLH</sequence>
<dbReference type="SUPFAM" id="SSF161084">
    <property type="entry name" value="MAPEG domain-like"/>
    <property type="match status" value="1"/>
</dbReference>
<dbReference type="Pfam" id="PF01124">
    <property type="entry name" value="MAPEG"/>
    <property type="match status" value="1"/>
</dbReference>
<evidence type="ECO:0000256" key="4">
    <source>
        <dbReference type="ARBA" id="ARBA00023136"/>
    </source>
</evidence>
<evidence type="ECO:0000256" key="5">
    <source>
        <dbReference type="SAM" id="Phobius"/>
    </source>
</evidence>
<feature type="transmembrane region" description="Helical" evidence="5">
    <location>
        <begin position="106"/>
        <end position="124"/>
    </location>
</feature>
<evidence type="ECO:0000313" key="7">
    <source>
        <dbReference type="Proteomes" id="UP001595530"/>
    </source>
</evidence>
<keyword evidence="7" id="KW-1185">Reference proteome</keyword>
<dbReference type="PANTHER" id="PTHR10250:SF15">
    <property type="entry name" value="MICROSOMAL GLUTATHIONE S-TRANSFERASE-RELATED"/>
    <property type="match status" value="1"/>
</dbReference>
<dbReference type="Gene3D" id="1.20.120.550">
    <property type="entry name" value="Membrane associated eicosanoid/glutathione metabolism-like domain"/>
    <property type="match status" value="1"/>
</dbReference>
<feature type="transmembrane region" description="Helical" evidence="5">
    <location>
        <begin position="52"/>
        <end position="70"/>
    </location>
</feature>
<reference evidence="7" key="1">
    <citation type="journal article" date="2019" name="Int. J. Syst. Evol. Microbiol.">
        <title>The Global Catalogue of Microorganisms (GCM) 10K type strain sequencing project: providing services to taxonomists for standard genome sequencing and annotation.</title>
        <authorList>
            <consortium name="The Broad Institute Genomics Platform"/>
            <consortium name="The Broad Institute Genome Sequencing Center for Infectious Disease"/>
            <person name="Wu L."/>
            <person name="Ma J."/>
        </authorList>
    </citation>
    <scope>NUCLEOTIDE SEQUENCE [LARGE SCALE GENOMIC DNA]</scope>
    <source>
        <strain evidence="7">KCTC 42986</strain>
    </source>
</reference>
<dbReference type="Proteomes" id="UP001595530">
    <property type="component" value="Unassembled WGS sequence"/>
</dbReference>
<accession>A0ABV7F0H2</accession>
<dbReference type="InterPro" id="IPR023352">
    <property type="entry name" value="MAPEG-like_dom_sf"/>
</dbReference>
<dbReference type="InterPro" id="IPR050997">
    <property type="entry name" value="MAPEG"/>
</dbReference>
<feature type="transmembrane region" description="Helical" evidence="5">
    <location>
        <begin position="76"/>
        <end position="94"/>
    </location>
</feature>
<evidence type="ECO:0000313" key="6">
    <source>
        <dbReference type="EMBL" id="MFC3108410.1"/>
    </source>
</evidence>